<feature type="region of interest" description="Disordered" evidence="7">
    <location>
        <begin position="1014"/>
        <end position="1059"/>
    </location>
</feature>
<dbReference type="Proteomes" id="UP001431209">
    <property type="component" value="Unassembled WGS sequence"/>
</dbReference>
<dbReference type="SMART" id="SM00320">
    <property type="entry name" value="WD40"/>
    <property type="match status" value="8"/>
</dbReference>
<feature type="domain" description="Anaphase-promoting complex subunit 4-like WD40" evidence="8">
    <location>
        <begin position="485"/>
        <end position="567"/>
    </location>
</feature>
<dbReference type="InterPro" id="IPR050630">
    <property type="entry name" value="WD_repeat_EMAP"/>
</dbReference>
<keyword evidence="2 6" id="KW-0853">WD repeat</keyword>
<evidence type="ECO:0000256" key="1">
    <source>
        <dbReference type="ARBA" id="ARBA00004138"/>
    </source>
</evidence>
<keyword evidence="3" id="KW-0677">Repeat</keyword>
<comment type="caution">
    <text evidence="9">The sequence shown here is derived from an EMBL/GenBank/DDBJ whole genome shotgun (WGS) entry which is preliminary data.</text>
</comment>
<dbReference type="Pfam" id="PF00400">
    <property type="entry name" value="WD40"/>
    <property type="match status" value="2"/>
</dbReference>
<feature type="region of interest" description="Disordered" evidence="7">
    <location>
        <begin position="1"/>
        <end position="84"/>
    </location>
</feature>
<evidence type="ECO:0000256" key="2">
    <source>
        <dbReference type="ARBA" id="ARBA00022574"/>
    </source>
</evidence>
<organism evidence="9 10">
    <name type="scientific">Acrasis kona</name>
    <dbReference type="NCBI Taxonomy" id="1008807"/>
    <lineage>
        <taxon>Eukaryota</taxon>
        <taxon>Discoba</taxon>
        <taxon>Heterolobosea</taxon>
        <taxon>Tetramitia</taxon>
        <taxon>Eutetramitia</taxon>
        <taxon>Acrasidae</taxon>
        <taxon>Acrasis</taxon>
    </lineage>
</organism>
<evidence type="ECO:0000256" key="3">
    <source>
        <dbReference type="ARBA" id="ARBA00022737"/>
    </source>
</evidence>
<dbReference type="PROSITE" id="PS50082">
    <property type="entry name" value="WD_REPEATS_2"/>
    <property type="match status" value="1"/>
</dbReference>
<dbReference type="PANTHER" id="PTHR13720">
    <property type="entry name" value="WD-40 REPEAT PROTEIN"/>
    <property type="match status" value="1"/>
</dbReference>
<feature type="repeat" description="WD" evidence="6">
    <location>
        <begin position="141"/>
        <end position="175"/>
    </location>
</feature>
<proteinExistence type="predicted"/>
<dbReference type="InterPro" id="IPR001680">
    <property type="entry name" value="WD40_rpt"/>
</dbReference>
<evidence type="ECO:0000313" key="9">
    <source>
        <dbReference type="EMBL" id="KAL0479690.1"/>
    </source>
</evidence>
<keyword evidence="10" id="KW-1185">Reference proteome</keyword>
<sequence>MDVSIDSELMEDDIIASNIDEHDNQSISPTENSEEEDHQDERKSDYKLGNEFEHDESYNDDLRSDDDRETSFDNNNNKNSENLEDMMNVQNTLSLNWVFGINKDIINGVHNLTCGPRKEVFYVAGHIGVIYKYNAREQILLQGHVNPITCVAVSEDKRWIVTADSGRDNMIIVWDSLKGIPVKTIFAPHEHGTQSIDISNDSLYISTLSITKDDEEQVLSIWEWTSERTTPLHSKKIPENNNQILVRFHPTDSKLLVSNGTKRVIFWGWRSQELIYHAPPVSSKDFRQPVGDFTYSAFITGTTLAATGTKDGELVLWQESTAENIESQDLCKMALKVVKIHQNAAINIITNINDYIVTGGDDGFVKFLDHKLRLEAWFEEFNEGPIMSISFDRAEEGNDDSSSYYGYNESIPSTKRTTTQSSNNSSTKIQALEEFKSPNFIVNTSAAVVLKVNSSAFIEYDSEKLRGELIVQGQEGPIQCLASHPRKQLVAISGLSGHLHLWDYVNKRVVQLSRFKNLFVSCIAYDPKGEYLVVSCTNGVVKVLDGNKLEEIQNFRPSRACILDLRFSHDSLCFAFTDSDNCVGIFRWGHRDDDERKPVEWVYLGRYRSHKKPITGLEFGIVPYGDVAQLMSVGEDKLLIEYNLQDSNVTEGIKIKSVHRISQTAIPTAFLWTRYDHLVQQYPNDTKEPDSLIFANSQYKITCFLTPYAKRDTRCVRTVLSPTFGGPLNRMIVVPNQQHDSDNNNAQQPKYLAYSTHEKVVGLIQLPLDGNQNKTMGLIAHSGEISDMCVSHDGKYLFTAGSDDFTVNQWAIRGEFLNSQKVSSQEAYVSLIEGGEHGKVRSQGEMTTNERKITGQVPLPQVPDLIRALGFYATEWEIHNLISELRMMMGYPGLGEHHGSNMTNKQASILEPAEIYVDFDSFIKVYVNHRPVFGIKKKDIQDAFVTLGADPLTGTIQNSHFFKLLMTQAEKMEESEIDGCLSILLDADVSHRTLDTQFTALEFAEGLLGFKKDDEEEDVYDEDGDGENELARYGQQQFEEDQVDHESQSHSSYDDDVEP</sequence>
<evidence type="ECO:0000313" key="10">
    <source>
        <dbReference type="Proteomes" id="UP001431209"/>
    </source>
</evidence>
<dbReference type="Gene3D" id="2.130.10.10">
    <property type="entry name" value="YVTN repeat-like/Quinoprotein amine dehydrogenase"/>
    <property type="match status" value="2"/>
</dbReference>
<evidence type="ECO:0000256" key="5">
    <source>
        <dbReference type="ARBA" id="ARBA00040994"/>
    </source>
</evidence>
<dbReference type="SUPFAM" id="SSF50978">
    <property type="entry name" value="WD40 repeat-like"/>
    <property type="match status" value="2"/>
</dbReference>
<evidence type="ECO:0000256" key="7">
    <source>
        <dbReference type="SAM" id="MobiDB-lite"/>
    </source>
</evidence>
<reference evidence="9 10" key="1">
    <citation type="submission" date="2024-03" db="EMBL/GenBank/DDBJ databases">
        <title>The Acrasis kona genome and developmental transcriptomes reveal deep origins of eukaryotic multicellular pathways.</title>
        <authorList>
            <person name="Sheikh S."/>
            <person name="Fu C.-J."/>
            <person name="Brown M.W."/>
            <person name="Baldauf S.L."/>
        </authorList>
    </citation>
    <scope>NUCLEOTIDE SEQUENCE [LARGE SCALE GENOMIC DNA]</scope>
    <source>
        <strain evidence="9 10">ATCC MYA-3509</strain>
    </source>
</reference>
<dbReference type="GO" id="GO:0031514">
    <property type="term" value="C:motile cilium"/>
    <property type="evidence" value="ECO:0007669"/>
    <property type="project" value="TreeGrafter"/>
</dbReference>
<evidence type="ECO:0000256" key="4">
    <source>
        <dbReference type="ARBA" id="ARBA00023273"/>
    </source>
</evidence>
<protein>
    <recommendedName>
        <fullName evidence="5">Cilia- and flagella-associated protein 251</fullName>
    </recommendedName>
</protein>
<dbReference type="InterPro" id="IPR024977">
    <property type="entry name" value="Apc4-like_WD40_dom"/>
</dbReference>
<feature type="compositionally biased region" description="Low complexity" evidence="7">
    <location>
        <begin position="413"/>
        <end position="425"/>
    </location>
</feature>
<accession>A0AAW2YR75</accession>
<feature type="compositionally biased region" description="Acidic residues" evidence="7">
    <location>
        <begin position="1014"/>
        <end position="1028"/>
    </location>
</feature>
<feature type="compositionally biased region" description="Basic and acidic residues" evidence="7">
    <location>
        <begin position="39"/>
        <end position="71"/>
    </location>
</feature>
<gene>
    <name evidence="9" type="ORF">AKO1_007517</name>
</gene>
<dbReference type="EMBL" id="JAOPGA020000586">
    <property type="protein sequence ID" value="KAL0479690.1"/>
    <property type="molecule type" value="Genomic_DNA"/>
</dbReference>
<name>A0AAW2YR75_9EUKA</name>
<dbReference type="AlphaFoldDB" id="A0AAW2YR75"/>
<feature type="region of interest" description="Disordered" evidence="7">
    <location>
        <begin position="400"/>
        <end position="425"/>
    </location>
</feature>
<evidence type="ECO:0000259" key="8">
    <source>
        <dbReference type="Pfam" id="PF12894"/>
    </source>
</evidence>
<dbReference type="InterPro" id="IPR036322">
    <property type="entry name" value="WD40_repeat_dom_sf"/>
</dbReference>
<keyword evidence="4" id="KW-0966">Cell projection</keyword>
<evidence type="ECO:0000256" key="6">
    <source>
        <dbReference type="PROSITE-ProRule" id="PRU00221"/>
    </source>
</evidence>
<dbReference type="InterPro" id="IPR015943">
    <property type="entry name" value="WD40/YVTN_repeat-like_dom_sf"/>
</dbReference>
<dbReference type="PANTHER" id="PTHR13720:SF13">
    <property type="entry name" value="CILIA- AND FLAGELLA-ASSOCIATED PROTEIN 251"/>
    <property type="match status" value="1"/>
</dbReference>
<comment type="subcellular location">
    <subcellularLocation>
        <location evidence="1">Cell projection</location>
        <location evidence="1">Cilium</location>
    </subcellularLocation>
</comment>
<dbReference type="Pfam" id="PF12894">
    <property type="entry name" value="ANAPC4_WD40"/>
    <property type="match status" value="1"/>
</dbReference>